<dbReference type="Proteomes" id="UP000606974">
    <property type="component" value="Unassembled WGS sequence"/>
</dbReference>
<gene>
    <name evidence="5" type="ORF">GJ744_008507</name>
</gene>
<accession>A0A8H7AKV6</accession>
<dbReference type="GO" id="GO:0006397">
    <property type="term" value="P:mRNA processing"/>
    <property type="evidence" value="ECO:0007669"/>
    <property type="project" value="InterPro"/>
</dbReference>
<keyword evidence="3" id="KW-0175">Coiled coil</keyword>
<comment type="subcellular location">
    <subcellularLocation>
        <location evidence="1">Nucleus</location>
    </subcellularLocation>
</comment>
<evidence type="ECO:0000313" key="6">
    <source>
        <dbReference type="Proteomes" id="UP000606974"/>
    </source>
</evidence>
<name>A0A8H7AKV6_9EURO</name>
<feature type="region of interest" description="Disordered" evidence="4">
    <location>
        <begin position="39"/>
        <end position="83"/>
    </location>
</feature>
<comment type="caution">
    <text evidence="5">The sequence shown here is derived from an EMBL/GenBank/DDBJ whole genome shotgun (WGS) entry which is preliminary data.</text>
</comment>
<feature type="compositionally biased region" description="Low complexity" evidence="4">
    <location>
        <begin position="39"/>
        <end position="48"/>
    </location>
</feature>
<dbReference type="OrthoDB" id="205166at2759"/>
<evidence type="ECO:0000256" key="1">
    <source>
        <dbReference type="ARBA" id="ARBA00004123"/>
    </source>
</evidence>
<feature type="compositionally biased region" description="Basic and acidic residues" evidence="4">
    <location>
        <begin position="73"/>
        <end position="83"/>
    </location>
</feature>
<feature type="region of interest" description="Disordered" evidence="4">
    <location>
        <begin position="226"/>
        <end position="346"/>
    </location>
</feature>
<sequence length="346" mass="39084">MAAWGYPDPASEEALHKSRLLSVEEKPFKRLTKRLLSEPSPLYSLSPSNRIPTPPPEPSEGNQTSDGQIIDPRTPEEKASAERRQFREDVILDFAAFESSIVRIQFLRQSNAKERERYAAEKIQIEGTAENVRESTKRLRVQLDEAQKLLAVRKTYDELAEKITSNKTLKPRDEQHVNLEKLRAEIEDLERESREHDHAWRERREQFARISDEGARLRRLIRDEKEEVTQPEAEDFLGVEHAASGRSNVGTPRPEEGGLTPIHHTQGGSGVMTPRSRRETPQPEETGVDAIASVPEVQAKGDADMVDEGEVGEMPEQEGETTVEDQASTRPNVVKAEKGPDRMDTS</sequence>
<evidence type="ECO:0000313" key="5">
    <source>
        <dbReference type="EMBL" id="KAF7508951.1"/>
    </source>
</evidence>
<keyword evidence="2" id="KW-0539">Nucleus</keyword>
<protein>
    <recommendedName>
        <fullName evidence="7">Tho complex subunit 7</fullName>
    </recommendedName>
</protein>
<keyword evidence="6" id="KW-1185">Reference proteome</keyword>
<organism evidence="5 6">
    <name type="scientific">Endocarpon pusillum</name>
    <dbReference type="NCBI Taxonomy" id="364733"/>
    <lineage>
        <taxon>Eukaryota</taxon>
        <taxon>Fungi</taxon>
        <taxon>Dikarya</taxon>
        <taxon>Ascomycota</taxon>
        <taxon>Pezizomycotina</taxon>
        <taxon>Eurotiomycetes</taxon>
        <taxon>Chaetothyriomycetidae</taxon>
        <taxon>Verrucariales</taxon>
        <taxon>Verrucariaceae</taxon>
        <taxon>Endocarpon</taxon>
    </lineage>
</organism>
<dbReference type="Pfam" id="PF05615">
    <property type="entry name" value="THOC7"/>
    <property type="match status" value="1"/>
</dbReference>
<dbReference type="EMBL" id="JAACFV010000047">
    <property type="protein sequence ID" value="KAF7508951.1"/>
    <property type="molecule type" value="Genomic_DNA"/>
</dbReference>
<evidence type="ECO:0000256" key="2">
    <source>
        <dbReference type="ARBA" id="ARBA00023242"/>
    </source>
</evidence>
<dbReference type="InterPro" id="IPR008501">
    <property type="entry name" value="THOC7/Mft1"/>
</dbReference>
<evidence type="ECO:0000256" key="4">
    <source>
        <dbReference type="SAM" id="MobiDB-lite"/>
    </source>
</evidence>
<dbReference type="AlphaFoldDB" id="A0A8H7AKV6"/>
<proteinExistence type="predicted"/>
<feature type="compositionally biased region" description="Basic and acidic residues" evidence="4">
    <location>
        <begin position="335"/>
        <end position="346"/>
    </location>
</feature>
<evidence type="ECO:0000256" key="3">
    <source>
        <dbReference type="SAM" id="Coils"/>
    </source>
</evidence>
<feature type="coiled-coil region" evidence="3">
    <location>
        <begin position="129"/>
        <end position="199"/>
    </location>
</feature>
<dbReference type="GO" id="GO:0000445">
    <property type="term" value="C:THO complex part of transcription export complex"/>
    <property type="evidence" value="ECO:0007669"/>
    <property type="project" value="InterPro"/>
</dbReference>
<feature type="compositionally biased region" description="Acidic residues" evidence="4">
    <location>
        <begin position="304"/>
        <end position="323"/>
    </location>
</feature>
<reference evidence="5" key="1">
    <citation type="submission" date="2020-02" db="EMBL/GenBank/DDBJ databases">
        <authorList>
            <person name="Palmer J.M."/>
        </authorList>
    </citation>
    <scope>NUCLEOTIDE SEQUENCE</scope>
    <source>
        <strain evidence="5">EPUS1.4</strain>
        <tissue evidence="5">Thallus</tissue>
    </source>
</reference>
<evidence type="ECO:0008006" key="7">
    <source>
        <dbReference type="Google" id="ProtNLM"/>
    </source>
</evidence>